<accession>A0A251UTM3</accession>
<feature type="region of interest" description="Disordered" evidence="1">
    <location>
        <begin position="35"/>
        <end position="65"/>
    </location>
</feature>
<evidence type="ECO:0000256" key="1">
    <source>
        <dbReference type="SAM" id="MobiDB-lite"/>
    </source>
</evidence>
<feature type="compositionally biased region" description="Acidic residues" evidence="1">
    <location>
        <begin position="48"/>
        <end position="63"/>
    </location>
</feature>
<dbReference type="EMBL" id="CM007894">
    <property type="protein sequence ID" value="OTG25671.1"/>
    <property type="molecule type" value="Genomic_DNA"/>
</dbReference>
<proteinExistence type="predicted"/>
<protein>
    <submittedName>
        <fullName evidence="2">Uncharacterized protein</fullName>
    </submittedName>
</protein>
<reference evidence="3" key="1">
    <citation type="journal article" date="2017" name="Nature">
        <title>The sunflower genome provides insights into oil metabolism, flowering and Asterid evolution.</title>
        <authorList>
            <person name="Badouin H."/>
            <person name="Gouzy J."/>
            <person name="Grassa C.J."/>
            <person name="Murat F."/>
            <person name="Staton S.E."/>
            <person name="Cottret L."/>
            <person name="Lelandais-Briere C."/>
            <person name="Owens G.L."/>
            <person name="Carrere S."/>
            <person name="Mayjonade B."/>
            <person name="Legrand L."/>
            <person name="Gill N."/>
            <person name="Kane N.C."/>
            <person name="Bowers J.E."/>
            <person name="Hubner S."/>
            <person name="Bellec A."/>
            <person name="Berard A."/>
            <person name="Berges H."/>
            <person name="Blanchet N."/>
            <person name="Boniface M.C."/>
            <person name="Brunel D."/>
            <person name="Catrice O."/>
            <person name="Chaidir N."/>
            <person name="Claudel C."/>
            <person name="Donnadieu C."/>
            <person name="Faraut T."/>
            <person name="Fievet G."/>
            <person name="Helmstetter N."/>
            <person name="King M."/>
            <person name="Knapp S.J."/>
            <person name="Lai Z."/>
            <person name="Le Paslier M.C."/>
            <person name="Lippi Y."/>
            <person name="Lorenzon L."/>
            <person name="Mandel J.R."/>
            <person name="Marage G."/>
            <person name="Marchand G."/>
            <person name="Marquand E."/>
            <person name="Bret-Mestries E."/>
            <person name="Morien E."/>
            <person name="Nambeesan S."/>
            <person name="Nguyen T."/>
            <person name="Pegot-Espagnet P."/>
            <person name="Pouilly N."/>
            <person name="Raftis F."/>
            <person name="Sallet E."/>
            <person name="Schiex T."/>
            <person name="Thomas J."/>
            <person name="Vandecasteele C."/>
            <person name="Vares D."/>
            <person name="Vear F."/>
            <person name="Vautrin S."/>
            <person name="Crespi M."/>
            <person name="Mangin B."/>
            <person name="Burke J.M."/>
            <person name="Salse J."/>
            <person name="Munos S."/>
            <person name="Vincourt P."/>
            <person name="Rieseberg L.H."/>
            <person name="Langlade N.B."/>
        </authorList>
    </citation>
    <scope>NUCLEOTIDE SEQUENCE [LARGE SCALE GENOMIC DNA]</scope>
    <source>
        <strain evidence="3">cv. SF193</strain>
    </source>
</reference>
<evidence type="ECO:0000313" key="3">
    <source>
        <dbReference type="Proteomes" id="UP000215914"/>
    </source>
</evidence>
<name>A0A251UTM3_HELAN</name>
<sequence length="105" mass="11755">MGDCAPLFSIDCSASAPLSLPELKRKRTVILYNDDDEEEVNQVSLPLQEEEEDDDEEGDEEVGENVKPIGDIIRISFIKGSRKDHYYGFQANGALLRARRVVVVS</sequence>
<organism evidence="2 3">
    <name type="scientific">Helianthus annuus</name>
    <name type="common">Common sunflower</name>
    <dbReference type="NCBI Taxonomy" id="4232"/>
    <lineage>
        <taxon>Eukaryota</taxon>
        <taxon>Viridiplantae</taxon>
        <taxon>Streptophyta</taxon>
        <taxon>Embryophyta</taxon>
        <taxon>Tracheophyta</taxon>
        <taxon>Spermatophyta</taxon>
        <taxon>Magnoliopsida</taxon>
        <taxon>eudicotyledons</taxon>
        <taxon>Gunneridae</taxon>
        <taxon>Pentapetalae</taxon>
        <taxon>asterids</taxon>
        <taxon>campanulids</taxon>
        <taxon>Asterales</taxon>
        <taxon>Asteraceae</taxon>
        <taxon>Asteroideae</taxon>
        <taxon>Heliantheae alliance</taxon>
        <taxon>Heliantheae</taxon>
        <taxon>Helianthus</taxon>
    </lineage>
</organism>
<gene>
    <name evidence="2" type="ORF">HannXRQ_Chr05g0150151</name>
</gene>
<dbReference type="InParanoid" id="A0A251UTM3"/>
<dbReference type="AlphaFoldDB" id="A0A251UTM3"/>
<dbReference type="Proteomes" id="UP000215914">
    <property type="component" value="Chromosome 5"/>
</dbReference>
<evidence type="ECO:0000313" key="2">
    <source>
        <dbReference type="EMBL" id="OTG25671.1"/>
    </source>
</evidence>
<keyword evidence="3" id="KW-1185">Reference proteome</keyword>